<dbReference type="Pfam" id="PF06224">
    <property type="entry name" value="AlkZ-like"/>
    <property type="match status" value="1"/>
</dbReference>
<gene>
    <name evidence="1" type="ORF">H9912_03465</name>
</gene>
<sequence length="422" mass="47544">MNEPNLTQIRAFRLRAHHLDRTYSYEEIPEAVGACGMQNTPPGAWENALYHRIPSCSLVQIKQLLYGDPKSLGYSGCPKASETGRTLLQAWSLRGAPFVFPASESGVFLSALIPQAEEPWIYTRGIALALEYLGMEMEPLLDLLKQVILRLDDTVIIGKNALDQTLAEWMLPFLPKEKRELWNHPSMYGEPDRQTVGGAVVSFLLRPCALCSLVVFGRRMPEGPSFTSLKNWLGASLSLEETARLEAQKALVRKYLHCYGPAIPAMFADWLGCSKEQARRLWDTVSEEMEEIRVCGKKAWILACDHGSLFSEPDFPRPVLLLNGYDPYLDQRDRAVLQPEKTLQRKIWRTVANPGAVIFQGKAVGIWTSRKKGNGLDVEVVLWPGWEEKLPDEAVLFREISGMVEEWGAFRGLSVRGIRLTE</sequence>
<keyword evidence="1" id="KW-0238">DNA-binding</keyword>
<reference evidence="1" key="2">
    <citation type="submission" date="2021-04" db="EMBL/GenBank/DDBJ databases">
        <authorList>
            <person name="Gilroy R."/>
        </authorList>
    </citation>
    <scope>NUCLEOTIDE SEQUENCE</scope>
    <source>
        <strain evidence="1">ChiHjej8B7-25341</strain>
    </source>
</reference>
<accession>A0A9D2QYY9</accession>
<name>A0A9D2QYY9_9FIRM</name>
<dbReference type="InterPro" id="IPR009351">
    <property type="entry name" value="AlkZ-like"/>
</dbReference>
<comment type="caution">
    <text evidence="1">The sequence shown here is derived from an EMBL/GenBank/DDBJ whole genome shotgun (WGS) entry which is preliminary data.</text>
</comment>
<dbReference type="PANTHER" id="PTHR38479:SF2">
    <property type="entry name" value="WINGED HELIX DNA-BINDING DOMAIN-CONTAINING PROTEIN"/>
    <property type="match status" value="1"/>
</dbReference>
<organism evidence="1 2">
    <name type="scientific">Candidatus Eisenbergiella stercorigallinarum</name>
    <dbReference type="NCBI Taxonomy" id="2838557"/>
    <lineage>
        <taxon>Bacteria</taxon>
        <taxon>Bacillati</taxon>
        <taxon>Bacillota</taxon>
        <taxon>Clostridia</taxon>
        <taxon>Lachnospirales</taxon>
        <taxon>Lachnospiraceae</taxon>
        <taxon>Eisenbergiella</taxon>
    </lineage>
</organism>
<evidence type="ECO:0000313" key="1">
    <source>
        <dbReference type="EMBL" id="HJD30980.1"/>
    </source>
</evidence>
<dbReference type="AlphaFoldDB" id="A0A9D2QYY9"/>
<dbReference type="PANTHER" id="PTHR38479">
    <property type="entry name" value="LMO0824 PROTEIN"/>
    <property type="match status" value="1"/>
</dbReference>
<dbReference type="EMBL" id="DWUW01000099">
    <property type="protein sequence ID" value="HJD30980.1"/>
    <property type="molecule type" value="Genomic_DNA"/>
</dbReference>
<dbReference type="Proteomes" id="UP000823851">
    <property type="component" value="Unassembled WGS sequence"/>
</dbReference>
<evidence type="ECO:0000313" key="2">
    <source>
        <dbReference type="Proteomes" id="UP000823851"/>
    </source>
</evidence>
<proteinExistence type="predicted"/>
<dbReference type="GO" id="GO:0003677">
    <property type="term" value="F:DNA binding"/>
    <property type="evidence" value="ECO:0007669"/>
    <property type="project" value="UniProtKB-KW"/>
</dbReference>
<reference evidence="1" key="1">
    <citation type="journal article" date="2021" name="PeerJ">
        <title>Extensive microbial diversity within the chicken gut microbiome revealed by metagenomics and culture.</title>
        <authorList>
            <person name="Gilroy R."/>
            <person name="Ravi A."/>
            <person name="Getino M."/>
            <person name="Pursley I."/>
            <person name="Horton D.L."/>
            <person name="Alikhan N.F."/>
            <person name="Baker D."/>
            <person name="Gharbi K."/>
            <person name="Hall N."/>
            <person name="Watson M."/>
            <person name="Adriaenssens E.M."/>
            <person name="Foster-Nyarko E."/>
            <person name="Jarju S."/>
            <person name="Secka A."/>
            <person name="Antonio M."/>
            <person name="Oren A."/>
            <person name="Chaudhuri R.R."/>
            <person name="La Ragione R."/>
            <person name="Hildebrand F."/>
            <person name="Pallen M.J."/>
        </authorList>
    </citation>
    <scope>NUCLEOTIDE SEQUENCE</scope>
    <source>
        <strain evidence="1">ChiHjej8B7-25341</strain>
    </source>
</reference>
<protein>
    <submittedName>
        <fullName evidence="1">Winged helix DNA-binding domain-containing protein</fullName>
    </submittedName>
</protein>